<dbReference type="PRINTS" id="PR00463">
    <property type="entry name" value="EP450I"/>
</dbReference>
<keyword evidence="3" id="KW-0479">Metal-binding</keyword>
<organism evidence="6">
    <name type="scientific">marine sediment metagenome</name>
    <dbReference type="NCBI Taxonomy" id="412755"/>
    <lineage>
        <taxon>unclassified sequences</taxon>
        <taxon>metagenomes</taxon>
        <taxon>ecological metagenomes</taxon>
    </lineage>
</organism>
<dbReference type="Gene3D" id="1.10.630.10">
    <property type="entry name" value="Cytochrome P450"/>
    <property type="match status" value="1"/>
</dbReference>
<keyword evidence="5" id="KW-0408">Iron</keyword>
<comment type="similarity">
    <text evidence="1">Belongs to the cytochrome P450 family.</text>
</comment>
<dbReference type="GO" id="GO:0005506">
    <property type="term" value="F:iron ion binding"/>
    <property type="evidence" value="ECO:0007669"/>
    <property type="project" value="InterPro"/>
</dbReference>
<evidence type="ECO:0000313" key="6">
    <source>
        <dbReference type="EMBL" id="KKK69189.1"/>
    </source>
</evidence>
<evidence type="ECO:0000256" key="3">
    <source>
        <dbReference type="ARBA" id="ARBA00022723"/>
    </source>
</evidence>
<dbReference type="InterPro" id="IPR002401">
    <property type="entry name" value="Cyt_P450_E_grp-I"/>
</dbReference>
<reference evidence="6" key="1">
    <citation type="journal article" date="2015" name="Nature">
        <title>Complex archaea that bridge the gap between prokaryotes and eukaryotes.</title>
        <authorList>
            <person name="Spang A."/>
            <person name="Saw J.H."/>
            <person name="Jorgensen S.L."/>
            <person name="Zaremba-Niedzwiedzka K."/>
            <person name="Martijn J."/>
            <person name="Lind A.E."/>
            <person name="van Eijk R."/>
            <person name="Schleper C."/>
            <person name="Guy L."/>
            <person name="Ettema T.J."/>
        </authorList>
    </citation>
    <scope>NUCLEOTIDE SEQUENCE</scope>
</reference>
<accession>A0A0F8ZRY9</accession>
<dbReference type="SUPFAM" id="SSF48264">
    <property type="entry name" value="Cytochrome P450"/>
    <property type="match status" value="1"/>
</dbReference>
<dbReference type="PANTHER" id="PTHR24302">
    <property type="entry name" value="CYTOCHROME P450 FAMILY 3"/>
    <property type="match status" value="1"/>
</dbReference>
<keyword evidence="4" id="KW-0560">Oxidoreductase</keyword>
<evidence type="ECO:0000256" key="5">
    <source>
        <dbReference type="ARBA" id="ARBA00023004"/>
    </source>
</evidence>
<dbReference type="GO" id="GO:0020037">
    <property type="term" value="F:heme binding"/>
    <property type="evidence" value="ECO:0007669"/>
    <property type="project" value="InterPro"/>
</dbReference>
<evidence type="ECO:0000256" key="1">
    <source>
        <dbReference type="ARBA" id="ARBA00010617"/>
    </source>
</evidence>
<dbReference type="PANTHER" id="PTHR24302:SF15">
    <property type="entry name" value="FATTY-ACID PEROXYGENASE"/>
    <property type="match status" value="1"/>
</dbReference>
<dbReference type="InterPro" id="IPR036396">
    <property type="entry name" value="Cyt_P450_sf"/>
</dbReference>
<evidence type="ECO:0000256" key="2">
    <source>
        <dbReference type="ARBA" id="ARBA00022617"/>
    </source>
</evidence>
<feature type="non-terminal residue" evidence="6">
    <location>
        <position position="1"/>
    </location>
</feature>
<protein>
    <recommendedName>
        <fullName evidence="7">Cytochrome P450</fullName>
    </recommendedName>
</protein>
<dbReference type="Pfam" id="PF00067">
    <property type="entry name" value="p450"/>
    <property type="match status" value="1"/>
</dbReference>
<evidence type="ECO:0008006" key="7">
    <source>
        <dbReference type="Google" id="ProtNLM"/>
    </source>
</evidence>
<name>A0A0F8ZRY9_9ZZZZ</name>
<dbReference type="AlphaFoldDB" id="A0A0F8ZRY9"/>
<dbReference type="GO" id="GO:0016705">
    <property type="term" value="F:oxidoreductase activity, acting on paired donors, with incorporation or reduction of molecular oxygen"/>
    <property type="evidence" value="ECO:0007669"/>
    <property type="project" value="InterPro"/>
</dbReference>
<proteinExistence type="inferred from homology"/>
<sequence length="294" mass="32492">ARNGTEIVLQDALEEVLTAAVCDWAGVPLDTRDLPERSRMLSHLFEHAASVDLRQLVARLSRQRADRWAAAMVDDVRASRNAPLAGSALATVANWRDPGGALLPPHVAAVELLNILRPFVAISTFLTFVAHALATHPKEREMLRADPDAALCFVQEVRRTYPFFPLLVARARKPARWRDHAIPAGRLVALDLWGTNRDPAAWDDPHSFRPARFAGWDGDPYTLVPQGGGDHSMGHRCPGEWVTQDVMVAGTRSLLDLVRWDALPSQDLSLNMRNLPALPRSRMRLVLQGKGPGT</sequence>
<evidence type="ECO:0000256" key="4">
    <source>
        <dbReference type="ARBA" id="ARBA00023002"/>
    </source>
</evidence>
<gene>
    <name evidence="6" type="ORF">LCGC14_2936520</name>
</gene>
<dbReference type="InterPro" id="IPR001128">
    <property type="entry name" value="Cyt_P450"/>
</dbReference>
<dbReference type="GO" id="GO:0004497">
    <property type="term" value="F:monooxygenase activity"/>
    <property type="evidence" value="ECO:0007669"/>
    <property type="project" value="InterPro"/>
</dbReference>
<dbReference type="EMBL" id="LAZR01058774">
    <property type="protein sequence ID" value="KKK69189.1"/>
    <property type="molecule type" value="Genomic_DNA"/>
</dbReference>
<comment type="caution">
    <text evidence="6">The sequence shown here is derived from an EMBL/GenBank/DDBJ whole genome shotgun (WGS) entry which is preliminary data.</text>
</comment>
<dbReference type="InterPro" id="IPR050705">
    <property type="entry name" value="Cytochrome_P450_3A"/>
</dbReference>
<keyword evidence="2" id="KW-0349">Heme</keyword>